<evidence type="ECO:0000313" key="2">
    <source>
        <dbReference type="EMBL" id="MBC8541603.1"/>
    </source>
</evidence>
<keyword evidence="3" id="KW-1185">Reference proteome</keyword>
<name>A0A926DPA9_9FIRM</name>
<keyword evidence="1" id="KW-0472">Membrane</keyword>
<keyword evidence="1" id="KW-0812">Transmembrane</keyword>
<protein>
    <submittedName>
        <fullName evidence="2">Uncharacterized protein</fullName>
    </submittedName>
</protein>
<sequence>MKEHEKADKVNMEEEPAFGNASFGIPADCTQKQKMSGIKLACYIVVVLLVCSVVYGSYRAATSYFLPVMTFDKSAQPILYIKNSEVTLKTKEDRKGKSVVNSERFVSSDAQRYVQMSADGRTVFYAQDSADSAAGFDLCYRRVSAIDDDKDTPEEAVRIDGGVTDFKIHPEGQFVLYLKGTRLYFSNLTSAHVVASDVSDFYLSKNNQQIVYYKDGGKMYTCGTAKKDMPVLVDTEIDKVLSEKDEYAKVFYIKQGALFLKETDKEAVCLAEDVKDGILLGDYVYFVKEEVRPKRFQEVFYDDKAARDAGTEKPLKSDFMTPDETGQPVFDEAGYNAALKRFEEKEFRESIRNYFLINPVMEPTNVLYTMKRSGPKEVDAGLTEASLAYNSCRQAIVYKKEAKGNEKIRFSTVESVDDALLKIADKQAEQKENSLYVLMKDKMPFLGIDRFPGGQIEISLDGKFLYCIEDVGDDGRGTLVRYAMSAKELKNRKELREGVTDFALDGADSTIVMVFDGNKLGLSTGDTYTHLSDSSCHSFFYVDGTLYFFDDYDFASESGRLKMFRDGKIKLVDTSVHEFDARNLKTVAYIKHFNKEFGFGDLYLKSGNKRGRKQDICVRSILH</sequence>
<gene>
    <name evidence="2" type="ORF">H8698_11500</name>
</gene>
<comment type="caution">
    <text evidence="2">The sequence shown here is derived from an EMBL/GenBank/DDBJ whole genome shotgun (WGS) entry which is preliminary data.</text>
</comment>
<proteinExistence type="predicted"/>
<accession>A0A926DPA9</accession>
<reference evidence="2" key="1">
    <citation type="submission" date="2020-08" db="EMBL/GenBank/DDBJ databases">
        <title>Genome public.</title>
        <authorList>
            <person name="Liu C."/>
            <person name="Sun Q."/>
        </authorList>
    </citation>
    <scope>NUCLEOTIDE SEQUENCE</scope>
    <source>
        <strain evidence="2">H8</strain>
    </source>
</reference>
<dbReference type="RefSeq" id="WP_249313627.1">
    <property type="nucleotide sequence ID" value="NZ_JACRSU010000004.1"/>
</dbReference>
<evidence type="ECO:0000256" key="1">
    <source>
        <dbReference type="SAM" id="Phobius"/>
    </source>
</evidence>
<organism evidence="2 3">
    <name type="scientific">Congzhengia minquanensis</name>
    <dbReference type="NCBI Taxonomy" id="2763657"/>
    <lineage>
        <taxon>Bacteria</taxon>
        <taxon>Bacillati</taxon>
        <taxon>Bacillota</taxon>
        <taxon>Clostridia</taxon>
        <taxon>Eubacteriales</taxon>
        <taxon>Oscillospiraceae</taxon>
        <taxon>Congzhengia</taxon>
    </lineage>
</organism>
<feature type="transmembrane region" description="Helical" evidence="1">
    <location>
        <begin position="40"/>
        <end position="58"/>
    </location>
</feature>
<dbReference type="EMBL" id="JACRSU010000004">
    <property type="protein sequence ID" value="MBC8541603.1"/>
    <property type="molecule type" value="Genomic_DNA"/>
</dbReference>
<dbReference type="AlphaFoldDB" id="A0A926DPA9"/>
<dbReference type="SUPFAM" id="SSF82171">
    <property type="entry name" value="DPP6 N-terminal domain-like"/>
    <property type="match status" value="1"/>
</dbReference>
<evidence type="ECO:0000313" key="3">
    <source>
        <dbReference type="Proteomes" id="UP000611762"/>
    </source>
</evidence>
<keyword evidence="1" id="KW-1133">Transmembrane helix</keyword>
<dbReference type="Proteomes" id="UP000611762">
    <property type="component" value="Unassembled WGS sequence"/>
</dbReference>